<feature type="compositionally biased region" description="Basic and acidic residues" evidence="1">
    <location>
        <begin position="13"/>
        <end position="26"/>
    </location>
</feature>
<name>A0AA40FL70_9HYME</name>
<feature type="region of interest" description="Disordered" evidence="1">
    <location>
        <begin position="1"/>
        <end position="45"/>
    </location>
</feature>
<evidence type="ECO:0000313" key="3">
    <source>
        <dbReference type="Proteomes" id="UP001177670"/>
    </source>
</evidence>
<reference evidence="2" key="1">
    <citation type="submission" date="2021-10" db="EMBL/GenBank/DDBJ databases">
        <title>Melipona bicolor Genome sequencing and assembly.</title>
        <authorList>
            <person name="Araujo N.S."/>
            <person name="Arias M.C."/>
        </authorList>
    </citation>
    <scope>NUCLEOTIDE SEQUENCE</scope>
    <source>
        <strain evidence="2">USP_2M_L1-L4_2017</strain>
        <tissue evidence="2">Whole body</tissue>
    </source>
</reference>
<evidence type="ECO:0000313" key="2">
    <source>
        <dbReference type="EMBL" id="KAK1121060.1"/>
    </source>
</evidence>
<keyword evidence="3" id="KW-1185">Reference proteome</keyword>
<organism evidence="2 3">
    <name type="scientific">Melipona bicolor</name>
    <dbReference type="NCBI Taxonomy" id="60889"/>
    <lineage>
        <taxon>Eukaryota</taxon>
        <taxon>Metazoa</taxon>
        <taxon>Ecdysozoa</taxon>
        <taxon>Arthropoda</taxon>
        <taxon>Hexapoda</taxon>
        <taxon>Insecta</taxon>
        <taxon>Pterygota</taxon>
        <taxon>Neoptera</taxon>
        <taxon>Endopterygota</taxon>
        <taxon>Hymenoptera</taxon>
        <taxon>Apocrita</taxon>
        <taxon>Aculeata</taxon>
        <taxon>Apoidea</taxon>
        <taxon>Anthophila</taxon>
        <taxon>Apidae</taxon>
        <taxon>Melipona</taxon>
    </lineage>
</organism>
<dbReference type="EMBL" id="JAHYIQ010000028">
    <property type="protein sequence ID" value="KAK1121060.1"/>
    <property type="molecule type" value="Genomic_DNA"/>
</dbReference>
<dbReference type="AlphaFoldDB" id="A0AA40FL70"/>
<dbReference type="Proteomes" id="UP001177670">
    <property type="component" value="Unassembled WGS sequence"/>
</dbReference>
<gene>
    <name evidence="2" type="ORF">K0M31_010841</name>
</gene>
<protein>
    <submittedName>
        <fullName evidence="2">Uncharacterized protein</fullName>
    </submittedName>
</protein>
<comment type="caution">
    <text evidence="2">The sequence shown here is derived from an EMBL/GenBank/DDBJ whole genome shotgun (WGS) entry which is preliminary data.</text>
</comment>
<proteinExistence type="predicted"/>
<accession>A0AA40FL70</accession>
<sequence length="120" mass="13267">MLHSSRTPNAGLRRSDRYRPAEKFRGFEITSGGGQSLESKTPRHSGIDLSSIPRLVLAEKWRAAQKSSGWHWQRANTGFPLPGSAGYGKRAAASKAKSRLSVAPVRRDYRPGQHLIWLGS</sequence>
<evidence type="ECO:0000256" key="1">
    <source>
        <dbReference type="SAM" id="MobiDB-lite"/>
    </source>
</evidence>